<evidence type="ECO:0000313" key="3">
    <source>
        <dbReference type="Proteomes" id="UP000640614"/>
    </source>
</evidence>
<dbReference type="PANTHER" id="PTHR12526:SF630">
    <property type="entry name" value="GLYCOSYLTRANSFERASE"/>
    <property type="match status" value="1"/>
</dbReference>
<dbReference type="PANTHER" id="PTHR12526">
    <property type="entry name" value="GLYCOSYLTRANSFERASE"/>
    <property type="match status" value="1"/>
</dbReference>
<dbReference type="InterPro" id="IPR001296">
    <property type="entry name" value="Glyco_trans_1"/>
</dbReference>
<comment type="caution">
    <text evidence="2">The sequence shown here is derived from an EMBL/GenBank/DDBJ whole genome shotgun (WGS) entry which is preliminary data.</text>
</comment>
<reference evidence="2 3" key="1">
    <citation type="submission" date="2018-07" db="EMBL/GenBank/DDBJ databases">
        <title>Genome assembly of strain KB82.</title>
        <authorList>
            <person name="Kukolya J."/>
            <person name="Horvath B."/>
            <person name="Nagy I."/>
            <person name="Toth A."/>
        </authorList>
    </citation>
    <scope>NUCLEOTIDE SEQUENCE [LARGE SCALE GENOMIC DNA]</scope>
    <source>
        <strain evidence="2 3">Kb82</strain>
    </source>
</reference>
<organism evidence="2 3">
    <name type="scientific">Flavobacterium hungaricum</name>
    <dbReference type="NCBI Taxonomy" id="2082725"/>
    <lineage>
        <taxon>Bacteria</taxon>
        <taxon>Pseudomonadati</taxon>
        <taxon>Bacteroidota</taxon>
        <taxon>Flavobacteriia</taxon>
        <taxon>Flavobacteriales</taxon>
        <taxon>Flavobacteriaceae</taxon>
        <taxon>Flavobacterium</taxon>
    </lineage>
</organism>
<feature type="domain" description="Glycosyl transferase family 1" evidence="1">
    <location>
        <begin position="197"/>
        <end position="355"/>
    </location>
</feature>
<dbReference type="Gene3D" id="3.40.50.2000">
    <property type="entry name" value="Glycogen Phosphorylase B"/>
    <property type="match status" value="2"/>
</dbReference>
<dbReference type="RefSeq" id="WP_194140214.1">
    <property type="nucleotide sequence ID" value="NZ_PRDM01000004.1"/>
</dbReference>
<accession>A0ABR9TNW5</accession>
<dbReference type="EMBL" id="PRDM01000004">
    <property type="protein sequence ID" value="MBE8727052.1"/>
    <property type="molecule type" value="Genomic_DNA"/>
</dbReference>
<keyword evidence="3" id="KW-1185">Reference proteome</keyword>
<evidence type="ECO:0000313" key="2">
    <source>
        <dbReference type="EMBL" id="MBE8727052.1"/>
    </source>
</evidence>
<gene>
    <name evidence="2" type="ORF">C4F50_19210</name>
</gene>
<dbReference type="Proteomes" id="UP000640614">
    <property type="component" value="Unassembled WGS sequence"/>
</dbReference>
<proteinExistence type="predicted"/>
<sequence>MIKTAVFYHYLASYRGPVFTELMKSRVIEFTIYSGLESEIDIMKIDEKKANDEVCDGGLRWRFLKNRWIFKNRFLWQSGLISVILFEKYDSFIFLGSPYHITTWVGVLIAKFKRKKTYYWMHGFYNDKLGIVDFMKIKLFYKLPTGFFLYGNRSRSILKKHRVKSDKNMHVIYNSLDYEESLKQRYLISKDDVFSYRRNFFNDEYTPVVVFIGRLNDVKKLDMLINAQHLLYKTGKTKFNIIIVGDGEKRISLEKQALKLGLEDNVKFLGAVFNEKINSEVLMFADLCVVPGEVGLTAMHALSYGTPVISHNNFNIQMPEVEAIKVGVTGDLFCYGNTDSLSETIHQWLLKHPLKEHNLMNACFSVIDTYYNPIYQRKVFESVLLKS</sequence>
<dbReference type="SUPFAM" id="SSF53756">
    <property type="entry name" value="UDP-Glycosyltransferase/glycogen phosphorylase"/>
    <property type="match status" value="1"/>
</dbReference>
<evidence type="ECO:0000259" key="1">
    <source>
        <dbReference type="Pfam" id="PF00534"/>
    </source>
</evidence>
<name>A0ABR9TNW5_9FLAO</name>
<dbReference type="Pfam" id="PF00534">
    <property type="entry name" value="Glycos_transf_1"/>
    <property type="match status" value="1"/>
</dbReference>
<protein>
    <submittedName>
        <fullName evidence="2">Glycosyltransferase</fullName>
    </submittedName>
</protein>